<feature type="transmembrane region" description="Helical" evidence="6">
    <location>
        <begin position="253"/>
        <end position="273"/>
    </location>
</feature>
<evidence type="ECO:0000259" key="7">
    <source>
        <dbReference type="PROSITE" id="PS50850"/>
    </source>
</evidence>
<feature type="compositionally biased region" description="Basic and acidic residues" evidence="5">
    <location>
        <begin position="526"/>
        <end position="538"/>
    </location>
</feature>
<keyword evidence="2 6" id="KW-0812">Transmembrane</keyword>
<feature type="transmembrane region" description="Helical" evidence="6">
    <location>
        <begin position="384"/>
        <end position="402"/>
    </location>
</feature>
<dbReference type="Proteomes" id="UP000469558">
    <property type="component" value="Unassembled WGS sequence"/>
</dbReference>
<feature type="transmembrane region" description="Helical" evidence="6">
    <location>
        <begin position="327"/>
        <end position="352"/>
    </location>
</feature>
<comment type="subcellular location">
    <subcellularLocation>
        <location evidence="1">Membrane</location>
        <topology evidence="1">Multi-pass membrane protein</topology>
    </subcellularLocation>
</comment>
<dbReference type="InterPro" id="IPR036259">
    <property type="entry name" value="MFS_trans_sf"/>
</dbReference>
<reference evidence="8 9" key="1">
    <citation type="submission" date="2018-05" db="EMBL/GenBank/DDBJ databases">
        <title>Genome sequencing and assembly of the regulated plant pathogen Lachnellula willkommii and related sister species for the development of diagnostic species identification markers.</title>
        <authorList>
            <person name="Giroux E."/>
            <person name="Bilodeau G."/>
        </authorList>
    </citation>
    <scope>NUCLEOTIDE SEQUENCE [LARGE SCALE GENOMIC DNA]</scope>
    <source>
        <strain evidence="8 9">CBS 268.59</strain>
    </source>
</reference>
<keyword evidence="3 6" id="KW-1133">Transmembrane helix</keyword>
<gene>
    <name evidence="8" type="primary">FUS6_9</name>
    <name evidence="8" type="ORF">LSUE1_G001391</name>
</gene>
<dbReference type="InterPro" id="IPR020846">
    <property type="entry name" value="MFS_dom"/>
</dbReference>
<dbReference type="EMBL" id="QGMK01000319">
    <property type="protein sequence ID" value="TVY82438.1"/>
    <property type="molecule type" value="Genomic_DNA"/>
</dbReference>
<evidence type="ECO:0000313" key="9">
    <source>
        <dbReference type="Proteomes" id="UP000469558"/>
    </source>
</evidence>
<feature type="transmembrane region" description="Helical" evidence="6">
    <location>
        <begin position="187"/>
        <end position="209"/>
    </location>
</feature>
<dbReference type="AlphaFoldDB" id="A0A8T9C9V7"/>
<dbReference type="SUPFAM" id="SSF103473">
    <property type="entry name" value="MFS general substrate transporter"/>
    <property type="match status" value="1"/>
</dbReference>
<proteinExistence type="predicted"/>
<feature type="transmembrane region" description="Helical" evidence="6">
    <location>
        <begin position="28"/>
        <end position="46"/>
    </location>
</feature>
<keyword evidence="4 6" id="KW-0472">Membrane</keyword>
<evidence type="ECO:0000256" key="5">
    <source>
        <dbReference type="SAM" id="MobiDB-lite"/>
    </source>
</evidence>
<feature type="transmembrane region" description="Helical" evidence="6">
    <location>
        <begin position="359"/>
        <end position="378"/>
    </location>
</feature>
<dbReference type="PANTHER" id="PTHR23501">
    <property type="entry name" value="MAJOR FACILITATOR SUPERFAMILY"/>
    <property type="match status" value="1"/>
</dbReference>
<sequence>MGSSADEPPVEELPATAAEVSSDFQPGFRFYAAFCSLCIVILAAALDATSLSTALPIISKDLNGSAIQAFWAGTSFLLTSTVFQLTFGSLSQTFGRKQLVLLSLVLFTAGSIVAAVAENFTTLLVGRSIQGSGGGGIIALTEIIITDLVPLRERGTWFGYQSAVWAIGSVTGPVIGGAFAERASWTWIYWINLPICCIGFVAVIAFLNLNKVPGSLLPKIAKFDWTGSILLTASATSFVMAISWGNIMFPWSSWRTIVPLVLGIIGLFGFVLYEAKVPADPIIRLSIFKQRTALVSYLGTFIHGILLWCLLYYLPLYYECVLGYSPIVSGVAAFPETFTVAPASIIVGILVSKWGRFRWAIWAGWFFSCLGMGLLYLLGPHTTIPQWLFLNLVPGLGLGMLYSSLAYGTQAAAEEKDVAYAASMYTFSRSFGQSIGVAVGGAIFQNQFAIKLRAYPALAPQAASLAKEASALVQIVKAMDKASPERAMIVEAYADSLKVVWAVMAGLGFIGLVTSALTEALDVNREQETEQRLQEKAHTPSSSSA</sequence>
<dbReference type="PANTHER" id="PTHR23501:SF59">
    <property type="entry name" value="MAJOR FACILITATOR SUPERFAMILY (MFS) PROFILE DOMAIN-CONTAINING PROTEIN-RELATED"/>
    <property type="match status" value="1"/>
</dbReference>
<dbReference type="PROSITE" id="PS50850">
    <property type="entry name" value="MFS"/>
    <property type="match status" value="1"/>
</dbReference>
<evidence type="ECO:0000256" key="4">
    <source>
        <dbReference type="ARBA" id="ARBA00023136"/>
    </source>
</evidence>
<dbReference type="InterPro" id="IPR011701">
    <property type="entry name" value="MFS"/>
</dbReference>
<dbReference type="PRINTS" id="PR01036">
    <property type="entry name" value="TCRTETB"/>
</dbReference>
<feature type="transmembrane region" description="Helical" evidence="6">
    <location>
        <begin position="99"/>
        <end position="117"/>
    </location>
</feature>
<evidence type="ECO:0000256" key="3">
    <source>
        <dbReference type="ARBA" id="ARBA00022989"/>
    </source>
</evidence>
<evidence type="ECO:0000313" key="8">
    <source>
        <dbReference type="EMBL" id="TVY82438.1"/>
    </source>
</evidence>
<name>A0A8T9C9V7_9HELO</name>
<feature type="transmembrane region" description="Helical" evidence="6">
    <location>
        <begin position="129"/>
        <end position="151"/>
    </location>
</feature>
<evidence type="ECO:0000256" key="2">
    <source>
        <dbReference type="ARBA" id="ARBA00022692"/>
    </source>
</evidence>
<feature type="transmembrane region" description="Helical" evidence="6">
    <location>
        <begin position="163"/>
        <end position="181"/>
    </location>
</feature>
<comment type="caution">
    <text evidence="8">The sequence shown here is derived from an EMBL/GenBank/DDBJ whole genome shotgun (WGS) entry which is preliminary data.</text>
</comment>
<protein>
    <submittedName>
        <fullName evidence="8">Efflux pump FUS6</fullName>
    </submittedName>
</protein>
<evidence type="ECO:0000256" key="6">
    <source>
        <dbReference type="SAM" id="Phobius"/>
    </source>
</evidence>
<feature type="transmembrane region" description="Helical" evidence="6">
    <location>
        <begin position="499"/>
        <end position="517"/>
    </location>
</feature>
<feature type="transmembrane region" description="Helical" evidence="6">
    <location>
        <begin position="66"/>
        <end position="87"/>
    </location>
</feature>
<dbReference type="GO" id="GO:0005886">
    <property type="term" value="C:plasma membrane"/>
    <property type="evidence" value="ECO:0007669"/>
    <property type="project" value="TreeGrafter"/>
</dbReference>
<keyword evidence="9" id="KW-1185">Reference proteome</keyword>
<feature type="transmembrane region" description="Helical" evidence="6">
    <location>
        <begin position="229"/>
        <end position="247"/>
    </location>
</feature>
<dbReference type="OrthoDB" id="4139357at2759"/>
<dbReference type="GO" id="GO:0022857">
    <property type="term" value="F:transmembrane transporter activity"/>
    <property type="evidence" value="ECO:0007669"/>
    <property type="project" value="InterPro"/>
</dbReference>
<feature type="domain" description="Major facilitator superfamily (MFS) profile" evidence="7">
    <location>
        <begin position="33"/>
        <end position="523"/>
    </location>
</feature>
<dbReference type="FunFam" id="1.20.1250.20:FF:000786">
    <property type="entry name" value="MFS multidrug transporter, putative"/>
    <property type="match status" value="1"/>
</dbReference>
<evidence type="ECO:0000256" key="1">
    <source>
        <dbReference type="ARBA" id="ARBA00004141"/>
    </source>
</evidence>
<accession>A0A8T9C9V7</accession>
<feature type="transmembrane region" description="Helical" evidence="6">
    <location>
        <begin position="294"/>
        <end position="315"/>
    </location>
</feature>
<dbReference type="Gene3D" id="1.20.1250.20">
    <property type="entry name" value="MFS general substrate transporter like domains"/>
    <property type="match status" value="1"/>
</dbReference>
<feature type="region of interest" description="Disordered" evidence="5">
    <location>
        <begin position="526"/>
        <end position="545"/>
    </location>
</feature>
<organism evidence="8 9">
    <name type="scientific">Lachnellula suecica</name>
    <dbReference type="NCBI Taxonomy" id="602035"/>
    <lineage>
        <taxon>Eukaryota</taxon>
        <taxon>Fungi</taxon>
        <taxon>Dikarya</taxon>
        <taxon>Ascomycota</taxon>
        <taxon>Pezizomycotina</taxon>
        <taxon>Leotiomycetes</taxon>
        <taxon>Helotiales</taxon>
        <taxon>Lachnaceae</taxon>
        <taxon>Lachnellula</taxon>
    </lineage>
</organism>
<dbReference type="Gene3D" id="1.20.1720.10">
    <property type="entry name" value="Multidrug resistance protein D"/>
    <property type="match status" value="1"/>
</dbReference>
<dbReference type="Pfam" id="PF07690">
    <property type="entry name" value="MFS_1"/>
    <property type="match status" value="1"/>
</dbReference>